<protein>
    <submittedName>
        <fullName evidence="3">Uncharacterized protein</fullName>
    </submittedName>
</protein>
<dbReference type="OrthoDB" id="2956585at2759"/>
<feature type="region of interest" description="Disordered" evidence="1">
    <location>
        <begin position="147"/>
        <end position="177"/>
    </location>
</feature>
<dbReference type="GeneID" id="59371710"/>
<sequence>MVMHGIKVKLPALAIVVVVTTFIALSSAQPISSIVEGRDGDKSHTPSHRVATGIYGLDSGLMRGAAWKLKMKARHVGEGLTEGANTGDMGDAGIGGTDHAGPFIVEPIDNDIIQGHPQSRIGKGDSQGVVNAPLQVAHLPKHGFRTGLVIPPFDPNGDPDAAPPKSKGGPVGGDDTSEVRVKLGASNGMKAKLLFHGSTLDDTVAGLRLHVGSVGVGKARETEEAHTGGDEKKDPR</sequence>
<organism evidence="3 4">
    <name type="scientific">Pleurotus ostreatus</name>
    <name type="common">Oyster mushroom</name>
    <name type="synonym">White-rot fungus</name>
    <dbReference type="NCBI Taxonomy" id="5322"/>
    <lineage>
        <taxon>Eukaryota</taxon>
        <taxon>Fungi</taxon>
        <taxon>Dikarya</taxon>
        <taxon>Basidiomycota</taxon>
        <taxon>Agaricomycotina</taxon>
        <taxon>Agaricomycetes</taxon>
        <taxon>Agaricomycetidae</taxon>
        <taxon>Agaricales</taxon>
        <taxon>Pleurotineae</taxon>
        <taxon>Pleurotaceae</taxon>
        <taxon>Pleurotus</taxon>
    </lineage>
</organism>
<keyword evidence="2" id="KW-0732">Signal</keyword>
<accession>A0A8H6ZKJ6</accession>
<dbReference type="AlphaFoldDB" id="A0A8H6ZKJ6"/>
<comment type="caution">
    <text evidence="3">The sequence shown here is derived from an EMBL/GenBank/DDBJ whole genome shotgun (WGS) entry which is preliminary data.</text>
</comment>
<reference evidence="3" key="1">
    <citation type="submission" date="2019-07" db="EMBL/GenBank/DDBJ databases">
        <authorList>
            <person name="Palmer J.M."/>
        </authorList>
    </citation>
    <scope>NUCLEOTIDE SEQUENCE</scope>
    <source>
        <strain evidence="3">PC9</strain>
    </source>
</reference>
<gene>
    <name evidence="3" type="ORF">PC9H_001869</name>
</gene>
<evidence type="ECO:0000313" key="4">
    <source>
        <dbReference type="Proteomes" id="UP000623687"/>
    </source>
</evidence>
<feature type="compositionally biased region" description="Basic and acidic residues" evidence="1">
    <location>
        <begin position="218"/>
        <end position="236"/>
    </location>
</feature>
<feature type="signal peptide" evidence="2">
    <location>
        <begin position="1"/>
        <end position="28"/>
    </location>
</feature>
<evidence type="ECO:0000256" key="1">
    <source>
        <dbReference type="SAM" id="MobiDB-lite"/>
    </source>
</evidence>
<keyword evidence="4" id="KW-1185">Reference proteome</keyword>
<evidence type="ECO:0000313" key="3">
    <source>
        <dbReference type="EMBL" id="KAF7419282.1"/>
    </source>
</evidence>
<feature type="region of interest" description="Disordered" evidence="1">
    <location>
        <begin position="213"/>
        <end position="236"/>
    </location>
</feature>
<proteinExistence type="predicted"/>
<evidence type="ECO:0000256" key="2">
    <source>
        <dbReference type="SAM" id="SignalP"/>
    </source>
</evidence>
<dbReference type="RefSeq" id="XP_036626136.1">
    <property type="nucleotide sequence ID" value="XM_036771515.1"/>
</dbReference>
<name>A0A8H6ZKJ6_PLEOS</name>
<dbReference type="VEuPathDB" id="FungiDB:PC9H_001869"/>
<dbReference type="Proteomes" id="UP000623687">
    <property type="component" value="Unassembled WGS sequence"/>
</dbReference>
<feature type="chain" id="PRO_5034712800" evidence="2">
    <location>
        <begin position="29"/>
        <end position="236"/>
    </location>
</feature>
<dbReference type="EMBL" id="JACETU010000010">
    <property type="protein sequence ID" value="KAF7419282.1"/>
    <property type="molecule type" value="Genomic_DNA"/>
</dbReference>